<keyword evidence="3" id="KW-1185">Reference proteome</keyword>
<proteinExistence type="predicted"/>
<accession>A0A9N9QI75</accession>
<gene>
    <name evidence="2" type="ORF">CEUTPL_LOCUS323</name>
</gene>
<dbReference type="PANTHER" id="PTHR37685:SF1">
    <property type="entry name" value="GEO11136P1-RELATED"/>
    <property type="match status" value="1"/>
</dbReference>
<dbReference type="Proteomes" id="UP001152799">
    <property type="component" value="Chromosome 1"/>
</dbReference>
<organism evidence="2 3">
    <name type="scientific">Ceutorhynchus assimilis</name>
    <name type="common">cabbage seed weevil</name>
    <dbReference type="NCBI Taxonomy" id="467358"/>
    <lineage>
        <taxon>Eukaryota</taxon>
        <taxon>Metazoa</taxon>
        <taxon>Ecdysozoa</taxon>
        <taxon>Arthropoda</taxon>
        <taxon>Hexapoda</taxon>
        <taxon>Insecta</taxon>
        <taxon>Pterygota</taxon>
        <taxon>Neoptera</taxon>
        <taxon>Endopterygota</taxon>
        <taxon>Coleoptera</taxon>
        <taxon>Polyphaga</taxon>
        <taxon>Cucujiformia</taxon>
        <taxon>Curculionidae</taxon>
        <taxon>Ceutorhynchinae</taxon>
        <taxon>Ceutorhynchus</taxon>
    </lineage>
</organism>
<evidence type="ECO:0000313" key="2">
    <source>
        <dbReference type="EMBL" id="CAG9759576.1"/>
    </source>
</evidence>
<reference evidence="2" key="1">
    <citation type="submission" date="2022-01" db="EMBL/GenBank/DDBJ databases">
        <authorList>
            <person name="King R."/>
        </authorList>
    </citation>
    <scope>NUCLEOTIDE SEQUENCE</scope>
</reference>
<feature type="chain" id="PRO_5040463041" evidence="1">
    <location>
        <begin position="23"/>
        <end position="151"/>
    </location>
</feature>
<dbReference type="InterPro" id="IPR031734">
    <property type="entry name" value="MBF2"/>
</dbReference>
<dbReference type="Pfam" id="PF15868">
    <property type="entry name" value="MBF2"/>
    <property type="match status" value="1"/>
</dbReference>
<protein>
    <submittedName>
        <fullName evidence="2">Uncharacterized protein</fullName>
    </submittedName>
</protein>
<sequence>MYHYLRGIFIIFPIFVIFSVCSQPNVEVSNSTIITTRNVSAFQGRIIVKEIIRPHNLFIGRCTQKYPILHQENIVLNNDGKSQVSANIRMNVEGPVSIKCVNVYDEDPEMSAYPSYSSGGLGQNFVQFDVLTSFGKGFKFFVQIFGHKTTG</sequence>
<feature type="signal peptide" evidence="1">
    <location>
        <begin position="1"/>
        <end position="22"/>
    </location>
</feature>
<keyword evidence="1" id="KW-0732">Signal</keyword>
<dbReference type="PANTHER" id="PTHR37685">
    <property type="entry name" value="GEO11136P1-RELATED"/>
    <property type="match status" value="1"/>
</dbReference>
<evidence type="ECO:0000313" key="3">
    <source>
        <dbReference type="Proteomes" id="UP001152799"/>
    </source>
</evidence>
<dbReference type="OrthoDB" id="8192785at2759"/>
<dbReference type="AlphaFoldDB" id="A0A9N9QI75"/>
<evidence type="ECO:0000256" key="1">
    <source>
        <dbReference type="SAM" id="SignalP"/>
    </source>
</evidence>
<dbReference type="EMBL" id="OU892277">
    <property type="protein sequence ID" value="CAG9759576.1"/>
    <property type="molecule type" value="Genomic_DNA"/>
</dbReference>
<name>A0A9N9QI75_9CUCU</name>